<dbReference type="InterPro" id="IPR047057">
    <property type="entry name" value="MerR_fam"/>
</dbReference>
<dbReference type="SMART" id="SM00422">
    <property type="entry name" value="HTH_MERR"/>
    <property type="match status" value="1"/>
</dbReference>
<evidence type="ECO:0000313" key="6">
    <source>
        <dbReference type="EMBL" id="MFC3041122.1"/>
    </source>
</evidence>
<dbReference type="PANTHER" id="PTHR30204:SF90">
    <property type="entry name" value="HTH-TYPE TRANSCRIPTIONAL ACTIVATOR MTA"/>
    <property type="match status" value="1"/>
</dbReference>
<comment type="caution">
    <text evidence="6">The sequence shown here is derived from an EMBL/GenBank/DDBJ whole genome shotgun (WGS) entry which is preliminary data.</text>
</comment>
<keyword evidence="7" id="KW-1185">Reference proteome</keyword>
<accession>A0ABV7CXA9</accession>
<dbReference type="InterPro" id="IPR009061">
    <property type="entry name" value="DNA-bd_dom_put_sf"/>
</dbReference>
<evidence type="ECO:0000313" key="7">
    <source>
        <dbReference type="Proteomes" id="UP001595279"/>
    </source>
</evidence>
<organism evidence="6 7">
    <name type="scientific">Virgibacillus xinjiangensis</name>
    <dbReference type="NCBI Taxonomy" id="393090"/>
    <lineage>
        <taxon>Bacteria</taxon>
        <taxon>Bacillati</taxon>
        <taxon>Bacillota</taxon>
        <taxon>Bacilli</taxon>
        <taxon>Bacillales</taxon>
        <taxon>Bacillaceae</taxon>
        <taxon>Virgibacillus</taxon>
    </lineage>
</organism>
<evidence type="ECO:0000256" key="4">
    <source>
        <dbReference type="ARBA" id="ARBA00023163"/>
    </source>
</evidence>
<evidence type="ECO:0000256" key="1">
    <source>
        <dbReference type="ARBA" id="ARBA00023015"/>
    </source>
</evidence>
<dbReference type="InterPro" id="IPR036244">
    <property type="entry name" value="TipA-like_antibiotic-bd"/>
</dbReference>
<keyword evidence="3" id="KW-0010">Activator</keyword>
<dbReference type="PANTHER" id="PTHR30204">
    <property type="entry name" value="REDOX-CYCLING DRUG-SENSING TRANSCRIPTIONAL ACTIVATOR SOXR"/>
    <property type="match status" value="1"/>
</dbReference>
<keyword evidence="4" id="KW-0804">Transcription</keyword>
<proteinExistence type="predicted"/>
<keyword evidence="1" id="KW-0805">Transcription regulation</keyword>
<evidence type="ECO:0000256" key="3">
    <source>
        <dbReference type="ARBA" id="ARBA00023159"/>
    </source>
</evidence>
<dbReference type="Proteomes" id="UP001595279">
    <property type="component" value="Unassembled WGS sequence"/>
</dbReference>
<sequence length="251" mass="29374">MEYTVQGLANMAGVSRRTLRYYDEIDLLKPARISTSGYRIYGEKEVDQLQQILFYREMDVPLDEIRQILMDPKFDEGEALSRHYRKLKSERNRLNKMLEVLEETIASKQGGKTMRAQRKFEAFKKEMVDENERTYGDEIRQKYGDETIDKSNAQLMGLSEQDYREMEQLSQEILTLLPKAKAAGDPNSKKAQQLAAKHKQWLMFFWESYSKEAHASLAKMYVADERFSAYYDRAAIDGAKFLRDAILHYTS</sequence>
<dbReference type="EMBL" id="JBHRSA010000046">
    <property type="protein sequence ID" value="MFC3041122.1"/>
    <property type="molecule type" value="Genomic_DNA"/>
</dbReference>
<dbReference type="Pfam" id="PF07739">
    <property type="entry name" value="TipAS"/>
    <property type="match status" value="1"/>
</dbReference>
<gene>
    <name evidence="6" type="ORF">ACFOGI_12815</name>
</gene>
<dbReference type="CDD" id="cd01106">
    <property type="entry name" value="HTH_TipAL-Mta"/>
    <property type="match status" value="1"/>
</dbReference>
<keyword evidence="2" id="KW-0238">DNA-binding</keyword>
<dbReference type="SUPFAM" id="SSF46955">
    <property type="entry name" value="Putative DNA-binding domain"/>
    <property type="match status" value="1"/>
</dbReference>
<reference evidence="7" key="1">
    <citation type="journal article" date="2019" name="Int. J. Syst. Evol. Microbiol.">
        <title>The Global Catalogue of Microorganisms (GCM) 10K type strain sequencing project: providing services to taxonomists for standard genome sequencing and annotation.</title>
        <authorList>
            <consortium name="The Broad Institute Genomics Platform"/>
            <consortium name="The Broad Institute Genome Sequencing Center for Infectious Disease"/>
            <person name="Wu L."/>
            <person name="Ma J."/>
        </authorList>
    </citation>
    <scope>NUCLEOTIDE SEQUENCE [LARGE SCALE GENOMIC DNA]</scope>
    <source>
        <strain evidence="7">KCTC 13128</strain>
    </source>
</reference>
<dbReference type="InterPro" id="IPR012925">
    <property type="entry name" value="TipAS_dom"/>
</dbReference>
<evidence type="ECO:0000259" key="5">
    <source>
        <dbReference type="PROSITE" id="PS50937"/>
    </source>
</evidence>
<dbReference type="RefSeq" id="WP_390273227.1">
    <property type="nucleotide sequence ID" value="NZ_JBHRSA010000046.1"/>
</dbReference>
<dbReference type="Gene3D" id="1.10.490.50">
    <property type="entry name" value="Antibiotic binding domain of TipA-like multidrug resistance regulators"/>
    <property type="match status" value="1"/>
</dbReference>
<dbReference type="Gene3D" id="1.10.1660.10">
    <property type="match status" value="1"/>
</dbReference>
<evidence type="ECO:0000256" key="2">
    <source>
        <dbReference type="ARBA" id="ARBA00023125"/>
    </source>
</evidence>
<protein>
    <submittedName>
        <fullName evidence="6">MerR family transcriptional regulator</fullName>
    </submittedName>
</protein>
<feature type="domain" description="HTH merR-type" evidence="5">
    <location>
        <begin position="1"/>
        <end position="71"/>
    </location>
</feature>
<dbReference type="InterPro" id="IPR000551">
    <property type="entry name" value="MerR-type_HTH_dom"/>
</dbReference>
<dbReference type="SUPFAM" id="SSF89082">
    <property type="entry name" value="Antibiotic binding domain of TipA-like multidrug resistance regulators"/>
    <property type="match status" value="1"/>
</dbReference>
<dbReference type="PROSITE" id="PS50937">
    <property type="entry name" value="HTH_MERR_2"/>
    <property type="match status" value="1"/>
</dbReference>
<name>A0ABV7CXA9_9BACI</name>
<dbReference type="Pfam" id="PF13411">
    <property type="entry name" value="MerR_1"/>
    <property type="match status" value="1"/>
</dbReference>